<dbReference type="PROSITE" id="PS00941">
    <property type="entry name" value="CARBOXYLESTERASE_B_2"/>
    <property type="match status" value="1"/>
</dbReference>
<keyword evidence="2" id="KW-0732">Signal</keyword>
<keyword evidence="7" id="KW-1185">Reference proteome</keyword>
<dbReference type="RefSeq" id="XP_018007969.2">
    <property type="nucleotide sequence ID" value="XM_018152480.2"/>
</dbReference>
<feature type="compositionally biased region" description="Polar residues" evidence="4">
    <location>
        <begin position="822"/>
        <end position="833"/>
    </location>
</feature>
<dbReference type="OrthoDB" id="3200163at2759"/>
<comment type="similarity">
    <text evidence="1">Belongs to the type-B carboxylesterase/lipase family.</text>
</comment>
<feature type="region of interest" description="Disordered" evidence="4">
    <location>
        <begin position="938"/>
        <end position="1027"/>
    </location>
</feature>
<dbReference type="InterPro" id="IPR002018">
    <property type="entry name" value="CarbesteraseB"/>
</dbReference>
<organism evidence="7 8">
    <name type="scientific">Hyalella azteca</name>
    <name type="common">Amphipod</name>
    <dbReference type="NCBI Taxonomy" id="294128"/>
    <lineage>
        <taxon>Eukaryota</taxon>
        <taxon>Metazoa</taxon>
        <taxon>Ecdysozoa</taxon>
        <taxon>Arthropoda</taxon>
        <taxon>Crustacea</taxon>
        <taxon>Multicrustacea</taxon>
        <taxon>Malacostraca</taxon>
        <taxon>Eumalacostraca</taxon>
        <taxon>Peracarida</taxon>
        <taxon>Amphipoda</taxon>
        <taxon>Senticaudata</taxon>
        <taxon>Talitrida</taxon>
        <taxon>Talitroidea</taxon>
        <taxon>Hyalellidae</taxon>
        <taxon>Hyalella</taxon>
    </lineage>
</organism>
<dbReference type="GeneID" id="108665696"/>
<keyword evidence="3" id="KW-0325">Glycoprotein</keyword>
<accession>A0A8B7N401</accession>
<feature type="compositionally biased region" description="Low complexity" evidence="4">
    <location>
        <begin position="864"/>
        <end position="894"/>
    </location>
</feature>
<keyword evidence="5" id="KW-1133">Transmembrane helix</keyword>
<feature type="region of interest" description="Disordered" evidence="4">
    <location>
        <begin position="641"/>
        <end position="661"/>
    </location>
</feature>
<evidence type="ECO:0000256" key="2">
    <source>
        <dbReference type="ARBA" id="ARBA00022729"/>
    </source>
</evidence>
<dbReference type="InterPro" id="IPR019819">
    <property type="entry name" value="Carboxylesterase_B_CS"/>
</dbReference>
<evidence type="ECO:0000313" key="8">
    <source>
        <dbReference type="RefSeq" id="XP_018007969.2"/>
    </source>
</evidence>
<protein>
    <submittedName>
        <fullName evidence="8">Neuroligin-4, X-linked-like</fullName>
    </submittedName>
</protein>
<feature type="compositionally biased region" description="Polar residues" evidence="4">
    <location>
        <begin position="1291"/>
        <end position="1306"/>
    </location>
</feature>
<feature type="compositionally biased region" description="Low complexity" evidence="4">
    <location>
        <begin position="774"/>
        <end position="783"/>
    </location>
</feature>
<dbReference type="PANTHER" id="PTHR43903">
    <property type="entry name" value="NEUROLIGIN"/>
    <property type="match status" value="1"/>
</dbReference>
<keyword evidence="5" id="KW-0812">Transmembrane</keyword>
<feature type="compositionally biased region" description="Basic and acidic residues" evidence="4">
    <location>
        <begin position="854"/>
        <end position="863"/>
    </location>
</feature>
<keyword evidence="5" id="KW-0472">Membrane</keyword>
<evidence type="ECO:0000256" key="3">
    <source>
        <dbReference type="ARBA" id="ARBA00023180"/>
    </source>
</evidence>
<feature type="compositionally biased region" description="Basic and acidic residues" evidence="4">
    <location>
        <begin position="804"/>
        <end position="814"/>
    </location>
</feature>
<evidence type="ECO:0000256" key="5">
    <source>
        <dbReference type="SAM" id="Phobius"/>
    </source>
</evidence>
<evidence type="ECO:0000313" key="7">
    <source>
        <dbReference type="Proteomes" id="UP000694843"/>
    </source>
</evidence>
<dbReference type="InterPro" id="IPR029058">
    <property type="entry name" value="AB_hydrolase_fold"/>
</dbReference>
<feature type="region of interest" description="Disordered" evidence="4">
    <location>
        <begin position="754"/>
        <end position="906"/>
    </location>
</feature>
<evidence type="ECO:0000259" key="6">
    <source>
        <dbReference type="Pfam" id="PF00135"/>
    </source>
</evidence>
<reference evidence="8" key="1">
    <citation type="submission" date="2025-08" db="UniProtKB">
        <authorList>
            <consortium name="RefSeq"/>
        </authorList>
    </citation>
    <scope>IDENTIFICATION</scope>
    <source>
        <tissue evidence="8">Whole organism</tissue>
    </source>
</reference>
<evidence type="ECO:0000256" key="1">
    <source>
        <dbReference type="ARBA" id="ARBA00005964"/>
    </source>
</evidence>
<name>A0A8B7N401_HYAAZ</name>
<feature type="domain" description="Carboxylesterase type B" evidence="6">
    <location>
        <begin position="30"/>
        <end position="583"/>
    </location>
</feature>
<evidence type="ECO:0000256" key="4">
    <source>
        <dbReference type="SAM" id="MobiDB-lite"/>
    </source>
</evidence>
<gene>
    <name evidence="8" type="primary">LOC108665696</name>
</gene>
<feature type="compositionally biased region" description="Low complexity" evidence="4">
    <location>
        <begin position="1251"/>
        <end position="1274"/>
    </location>
</feature>
<feature type="region of interest" description="Disordered" evidence="4">
    <location>
        <begin position="1158"/>
        <end position="1306"/>
    </location>
</feature>
<feature type="compositionally biased region" description="Polar residues" evidence="4">
    <location>
        <begin position="895"/>
        <end position="906"/>
    </location>
</feature>
<feature type="compositionally biased region" description="Basic and acidic residues" evidence="4">
    <location>
        <begin position="986"/>
        <end position="996"/>
    </location>
</feature>
<dbReference type="Gene3D" id="3.40.50.1820">
    <property type="entry name" value="alpha/beta hydrolase"/>
    <property type="match status" value="1"/>
</dbReference>
<sequence length="1306" mass="144124">MKSYALKLSLITSILLIIFVPMHCVIFRSDRVVNLKYGDLQGFIVKPNHHGLGNVEVFLGVPYAAPPVGQLRFMPPTPPFPWSNVRRAETMPPVCPQKLPDVSNRREALKKMPEGRYNYLQRLIPMLRNQSEDCLFLNIYVPSSGAGTTERLAVLVYIHGESYEWNSGNPYDGITLASYGQVIVVTINFRLGVLGFLRPALSESRVSNFGLLDQIAALHWIKENIAAFNGDPTRVTIFGHGTGAALANLLLISPVTQVSQGLFQRAILMSGSALSKWALTWDPYKYTIQVSKALGCPLVDRGDELAQCLRHKTVDELQDVHLQTPPFTTPLGPIVDGVIIKTDPYTTMSEDERVFGRYELLYGVTQAESYNMFTAAEVKFGMSLERKNKLLRAYVSNNFNHHTSNIYSAILNQYDTFSSARLPDERSTRDLTLEILSDAQIVAPVVNMGDLHSNLNPKSYFYVFDHQTENGDYPVSQGTVHGEELAYVFGAPLVGGFSHFPLNYSTDEVYLSELVMKLWTNFAKTGNPNLPTPQGFLTSEANPNWDENLRTMWPPYGRQQEYLHLDTHVVKDSYFRARKLALWNRLIPELVSSSGTMSGGQQLTFPGATLPTITLAPTVAPEFPEMFAPVKTTPRTDYYQSGPRVIKPVPTKPTPTPVFPVSDKEEETAQESVEEIEVPLAGTPFQMVIVIGVLIFCVNCVIMGLIVMYYRKHKLSNVTEEIKDTDSAVSVNPSEISSVDLIDFNETLDAERKARRKKRSLDKNSSDSNGVGESASRTSSLSRDSSRKRKRSQSADSVENSETTEIKIENDNFRGHRRNKSNHSTYSELGQQETESEEKRGSTRSRHPSVKFNDVPELHDKNLNRSTSSIVSKSSVKSSSSRTSNRSGTSRNSVKNGTTKNVKRNACSQSLPTVNYGWAASEDTINPVNCPKAQDSVVVENESKKEPAMRKRSFQKVTTEPHLVESSTLPRSRPPPPLRSTSLTSRDLEELEKLQDIYRNTVGPPSRTSPDSCEHSGSEPFYSMGGGEAPARAPGLMYGPTMVPHAINPRVLNKIDGHDYDQYQKFQAPYQVPNSRGNSESPLPLSPTQPYLTFGDNRGPRGPLASFGKWRDPVLGRVTPPVILDSRRMSPVSPVPPPVPAHQIPLTPSLLQIEPTTSFSSPIFPESPTKPLPSPTTSSSSSAAMFDQTENTGTIKRQKPKFGNDISTLERPLKSALKTTSAYDKRQSSGKTNSIPLHVGIVPPSSRTAGPASAPSVCSPTSSLSSAGSGTPNSIELKSILVKRTPKAPQESGSPNSNSKQKLSDS</sequence>
<dbReference type="InterPro" id="IPR051093">
    <property type="entry name" value="Neuroligin/BSAL"/>
</dbReference>
<dbReference type="Pfam" id="PF00135">
    <property type="entry name" value="COesterase"/>
    <property type="match status" value="1"/>
</dbReference>
<dbReference type="KEGG" id="hazt:108665696"/>
<proteinExistence type="inferred from homology"/>
<dbReference type="Proteomes" id="UP000694843">
    <property type="component" value="Unplaced"/>
</dbReference>
<dbReference type="SUPFAM" id="SSF53474">
    <property type="entry name" value="alpha/beta-Hydrolases"/>
    <property type="match status" value="1"/>
</dbReference>
<feature type="transmembrane region" description="Helical" evidence="5">
    <location>
        <begin position="687"/>
        <end position="710"/>
    </location>
</feature>